<feature type="domain" description="GIR1-like zinc ribbon" evidence="2">
    <location>
        <begin position="162"/>
        <end position="185"/>
    </location>
</feature>
<feature type="region of interest" description="Disordered" evidence="1">
    <location>
        <begin position="83"/>
        <end position="148"/>
    </location>
</feature>
<gene>
    <name evidence="3" type="ORF">Cni_G16617</name>
</gene>
<feature type="compositionally biased region" description="Basic and acidic residues" evidence="1">
    <location>
        <begin position="83"/>
        <end position="112"/>
    </location>
</feature>
<dbReference type="Pfam" id="PF24747">
    <property type="entry name" value="Zn-ribbon_GIR1"/>
    <property type="match status" value="1"/>
</dbReference>
<proteinExistence type="predicted"/>
<protein>
    <recommendedName>
        <fullName evidence="2">GIR1-like zinc ribbon domain-containing protein</fullName>
    </recommendedName>
</protein>
<dbReference type="InterPro" id="IPR055281">
    <property type="entry name" value="GIR1-2/SIED1"/>
</dbReference>
<feature type="compositionally biased region" description="Low complexity" evidence="1">
    <location>
        <begin position="113"/>
        <end position="128"/>
    </location>
</feature>
<keyword evidence="4" id="KW-1185">Reference proteome</keyword>
<dbReference type="AlphaFoldDB" id="A0AAQ3KIZ6"/>
<dbReference type="PANTHER" id="PTHR33177:SF24">
    <property type="entry name" value="FILAMENTOUS HEMAGGLUTININ TRANSPORTER"/>
    <property type="match status" value="1"/>
</dbReference>
<accession>A0AAQ3KIZ6</accession>
<dbReference type="EMBL" id="CP136894">
    <property type="protein sequence ID" value="WOL07868.1"/>
    <property type="molecule type" value="Genomic_DNA"/>
</dbReference>
<dbReference type="InterPro" id="IPR056440">
    <property type="entry name" value="Zn-ribbon_GIR1"/>
</dbReference>
<dbReference type="PANTHER" id="PTHR33177">
    <property type="entry name" value="PUTATIVE-RELATED"/>
    <property type="match status" value="1"/>
</dbReference>
<evidence type="ECO:0000256" key="1">
    <source>
        <dbReference type="SAM" id="MobiDB-lite"/>
    </source>
</evidence>
<organism evidence="3 4">
    <name type="scientific">Canna indica</name>
    <name type="common">Indian-shot</name>
    <dbReference type="NCBI Taxonomy" id="4628"/>
    <lineage>
        <taxon>Eukaryota</taxon>
        <taxon>Viridiplantae</taxon>
        <taxon>Streptophyta</taxon>
        <taxon>Embryophyta</taxon>
        <taxon>Tracheophyta</taxon>
        <taxon>Spermatophyta</taxon>
        <taxon>Magnoliopsida</taxon>
        <taxon>Liliopsida</taxon>
        <taxon>Zingiberales</taxon>
        <taxon>Cannaceae</taxon>
        <taxon>Canna</taxon>
    </lineage>
</organism>
<evidence type="ECO:0000259" key="2">
    <source>
        <dbReference type="Pfam" id="PF24747"/>
    </source>
</evidence>
<name>A0AAQ3KIZ6_9LILI</name>
<dbReference type="Proteomes" id="UP001327560">
    <property type="component" value="Chromosome 5"/>
</dbReference>
<reference evidence="3 4" key="1">
    <citation type="submission" date="2023-10" db="EMBL/GenBank/DDBJ databases">
        <title>Chromosome-scale genome assembly provides insights into flower coloration mechanisms of Canna indica.</title>
        <authorList>
            <person name="Li C."/>
        </authorList>
    </citation>
    <scope>NUCLEOTIDE SEQUENCE [LARGE SCALE GENOMIC DNA]</scope>
    <source>
        <tissue evidence="3">Flower</tissue>
    </source>
</reference>
<evidence type="ECO:0000313" key="4">
    <source>
        <dbReference type="Proteomes" id="UP001327560"/>
    </source>
</evidence>
<sequence length="212" mass="22334">MEIVVSSMEPKRDLITLDLLGGCSKDPDLGLKSSLACHSDLPHLDLNLLPAEGPKPAVALPPSLALTQSVCTIEKVKWALERAAQRESRGGDTTEEERLPWRRRVVAERASEASDGGDASPSPSSSSSITTASFKLRPDGEEGSSDGCESASGAAAGCLLAAGCPSCLSYVLISKKNPRCPRCDTEVPPPPLPVPQPQKKPRIDLNFALGPL</sequence>
<evidence type="ECO:0000313" key="3">
    <source>
        <dbReference type="EMBL" id="WOL07868.1"/>
    </source>
</evidence>